<feature type="chain" id="PRO_5035419946" description="Single domain major allergen protein" evidence="1">
    <location>
        <begin position="17"/>
        <end position="207"/>
    </location>
</feature>
<gene>
    <name evidence="2" type="ORF">BINO364_LOCUS13619</name>
</gene>
<evidence type="ECO:0008006" key="4">
    <source>
        <dbReference type="Google" id="ProtNLM"/>
    </source>
</evidence>
<dbReference type="InterPro" id="IPR010629">
    <property type="entry name" value="Ins_allergen"/>
</dbReference>
<evidence type="ECO:0000313" key="2">
    <source>
        <dbReference type="EMBL" id="CAH0728399.1"/>
    </source>
</evidence>
<feature type="non-terminal residue" evidence="2">
    <location>
        <position position="207"/>
    </location>
</feature>
<feature type="signal peptide" evidence="1">
    <location>
        <begin position="1"/>
        <end position="16"/>
    </location>
</feature>
<proteinExistence type="predicted"/>
<dbReference type="Proteomes" id="UP000838878">
    <property type="component" value="Chromosome 7"/>
</dbReference>
<evidence type="ECO:0000313" key="3">
    <source>
        <dbReference type="Proteomes" id="UP000838878"/>
    </source>
</evidence>
<accession>A0A8J9YF08</accession>
<name>A0A8J9YF08_9NEOP</name>
<evidence type="ECO:0000256" key="1">
    <source>
        <dbReference type="SAM" id="SignalP"/>
    </source>
</evidence>
<reference evidence="2" key="1">
    <citation type="submission" date="2021-12" db="EMBL/GenBank/DDBJ databases">
        <authorList>
            <person name="Martin H S."/>
        </authorList>
    </citation>
    <scope>NUCLEOTIDE SEQUENCE</scope>
</reference>
<organism evidence="2 3">
    <name type="scientific">Brenthis ino</name>
    <name type="common">lesser marbled fritillary</name>
    <dbReference type="NCBI Taxonomy" id="405034"/>
    <lineage>
        <taxon>Eukaryota</taxon>
        <taxon>Metazoa</taxon>
        <taxon>Ecdysozoa</taxon>
        <taxon>Arthropoda</taxon>
        <taxon>Hexapoda</taxon>
        <taxon>Insecta</taxon>
        <taxon>Pterygota</taxon>
        <taxon>Neoptera</taxon>
        <taxon>Endopterygota</taxon>
        <taxon>Lepidoptera</taxon>
        <taxon>Glossata</taxon>
        <taxon>Ditrysia</taxon>
        <taxon>Papilionoidea</taxon>
        <taxon>Nymphalidae</taxon>
        <taxon>Heliconiinae</taxon>
        <taxon>Argynnini</taxon>
        <taxon>Brenthis</taxon>
    </lineage>
</organism>
<dbReference type="EMBL" id="OV170227">
    <property type="protein sequence ID" value="CAH0728399.1"/>
    <property type="molecule type" value="Genomic_DNA"/>
</dbReference>
<keyword evidence="3" id="KW-1185">Reference proteome</keyword>
<keyword evidence="1" id="KW-0732">Signal</keyword>
<dbReference type="Pfam" id="PF06757">
    <property type="entry name" value="Ins_allergen_rp"/>
    <property type="match status" value="1"/>
</dbReference>
<dbReference type="PANTHER" id="PTHR21163">
    <property type="entry name" value="PROTEIN G12"/>
    <property type="match status" value="1"/>
</dbReference>
<dbReference type="PANTHER" id="PTHR21163:SF0">
    <property type="entry name" value="GH08205P-RELATED"/>
    <property type="match status" value="1"/>
</dbReference>
<dbReference type="AlphaFoldDB" id="A0A8J9YF08"/>
<protein>
    <recommendedName>
        <fullName evidence="4">Single domain major allergen protein</fullName>
    </recommendedName>
</protein>
<dbReference type="OrthoDB" id="7882129at2759"/>
<sequence>MKVAITFLALVALGYAAPQPRKLFHEHYEDFADLVNKEAGHDLHHILEHYLEFEEFQATLEYLSTANFRDLIFEMEDLPEFKAVVEFLEGHSIDILYFIDAINSAFETIPRKSIRHTLSGRDFNSYMKDIVSEFPKAKLTALYEEKIAEDEAFKNAMESLQSEEWDEIYSALWKNEVFQKEVEVLKENGIDIKVVLHQLKALFGVFE</sequence>